<keyword evidence="3" id="KW-1185">Reference proteome</keyword>
<organism evidence="2 3">
    <name type="scientific">Coffea canephora</name>
    <name type="common">Robusta coffee</name>
    <dbReference type="NCBI Taxonomy" id="49390"/>
    <lineage>
        <taxon>Eukaryota</taxon>
        <taxon>Viridiplantae</taxon>
        <taxon>Streptophyta</taxon>
        <taxon>Embryophyta</taxon>
        <taxon>Tracheophyta</taxon>
        <taxon>Spermatophyta</taxon>
        <taxon>Magnoliopsida</taxon>
        <taxon>eudicotyledons</taxon>
        <taxon>Gunneridae</taxon>
        <taxon>Pentapetalae</taxon>
        <taxon>asterids</taxon>
        <taxon>lamiids</taxon>
        <taxon>Gentianales</taxon>
        <taxon>Rubiaceae</taxon>
        <taxon>Ixoroideae</taxon>
        <taxon>Gardenieae complex</taxon>
        <taxon>Bertiereae - Coffeeae clade</taxon>
        <taxon>Coffeeae</taxon>
        <taxon>Coffea</taxon>
    </lineage>
</organism>
<dbReference type="AlphaFoldDB" id="A0A068VL52"/>
<dbReference type="Gene3D" id="2.40.10.120">
    <property type="match status" value="1"/>
</dbReference>
<dbReference type="Proteomes" id="UP000295252">
    <property type="component" value="Unassembled WGS sequence"/>
</dbReference>
<dbReference type="STRING" id="49390.A0A068VL52"/>
<feature type="compositionally biased region" description="Polar residues" evidence="1">
    <location>
        <begin position="15"/>
        <end position="26"/>
    </location>
</feature>
<dbReference type="PANTHER" id="PTHR22939">
    <property type="entry name" value="SERINE PROTEASE FAMILY S1C HTRA-RELATED"/>
    <property type="match status" value="1"/>
</dbReference>
<sequence length="258" mass="28457">MYNSTIPPPLDHHSTSIPSPKTQPTSLHDLPSFPPASLNCHLPFPPLPSLWPLSSPLPTLLISCYGIHYTICCEYFGVIFPSEGLFWLLFFAGSTLLRFPKLNMDCSTSTAKECATCTVPDPVIKASQAVVNIFVPKVDGQEKYSNVASGIIISEKGRILTYAPVVYRVLDYKIEVHLQNGQSYYAKVEWVDSFSSLAMISVVLKHWESKLPKVQVQYGTTRSVKSGDCVYACGCPAYLKNSLSVGTVRVVLEDQCSI</sequence>
<dbReference type="PhylomeDB" id="A0A068VL52"/>
<protein>
    <submittedName>
        <fullName evidence="2">DH200=94 genomic scaffold, scaffold_3436</fullName>
    </submittedName>
</protein>
<evidence type="ECO:0000256" key="1">
    <source>
        <dbReference type="SAM" id="MobiDB-lite"/>
    </source>
</evidence>
<dbReference type="SUPFAM" id="SSF50494">
    <property type="entry name" value="Trypsin-like serine proteases"/>
    <property type="match status" value="1"/>
</dbReference>
<dbReference type="InterPro" id="IPR009003">
    <property type="entry name" value="Peptidase_S1_PA"/>
</dbReference>
<dbReference type="PANTHER" id="PTHR22939:SF129">
    <property type="entry name" value="SERINE PROTEASE HTRA2, MITOCHONDRIAL"/>
    <property type="match status" value="1"/>
</dbReference>
<proteinExistence type="predicted"/>
<accession>A0A068VL52</accession>
<evidence type="ECO:0000313" key="3">
    <source>
        <dbReference type="Proteomes" id="UP000295252"/>
    </source>
</evidence>
<dbReference type="InParanoid" id="A0A068VL52"/>
<reference evidence="3" key="1">
    <citation type="journal article" date="2014" name="Science">
        <title>The coffee genome provides insight into the convergent evolution of caffeine biosynthesis.</title>
        <authorList>
            <person name="Denoeud F."/>
            <person name="Carretero-Paulet L."/>
            <person name="Dereeper A."/>
            <person name="Droc G."/>
            <person name="Guyot R."/>
            <person name="Pietrella M."/>
            <person name="Zheng C."/>
            <person name="Alberti A."/>
            <person name="Anthony F."/>
            <person name="Aprea G."/>
            <person name="Aury J.M."/>
            <person name="Bento P."/>
            <person name="Bernard M."/>
            <person name="Bocs S."/>
            <person name="Campa C."/>
            <person name="Cenci A."/>
            <person name="Combes M.C."/>
            <person name="Crouzillat D."/>
            <person name="Da Silva C."/>
            <person name="Daddiego L."/>
            <person name="De Bellis F."/>
            <person name="Dussert S."/>
            <person name="Garsmeur O."/>
            <person name="Gayraud T."/>
            <person name="Guignon V."/>
            <person name="Jahn K."/>
            <person name="Jamilloux V."/>
            <person name="Joet T."/>
            <person name="Labadie K."/>
            <person name="Lan T."/>
            <person name="Leclercq J."/>
            <person name="Lepelley M."/>
            <person name="Leroy T."/>
            <person name="Li L.T."/>
            <person name="Librado P."/>
            <person name="Lopez L."/>
            <person name="Munoz A."/>
            <person name="Noel B."/>
            <person name="Pallavicini A."/>
            <person name="Perrotta G."/>
            <person name="Poncet V."/>
            <person name="Pot D."/>
            <person name="Priyono X."/>
            <person name="Rigoreau M."/>
            <person name="Rouard M."/>
            <person name="Rozas J."/>
            <person name="Tranchant-Dubreuil C."/>
            <person name="VanBuren R."/>
            <person name="Zhang Q."/>
            <person name="Andrade A.C."/>
            <person name="Argout X."/>
            <person name="Bertrand B."/>
            <person name="de Kochko A."/>
            <person name="Graziosi G."/>
            <person name="Henry R.J."/>
            <person name="Jayarama X."/>
            <person name="Ming R."/>
            <person name="Nagai C."/>
            <person name="Rounsley S."/>
            <person name="Sankoff D."/>
            <person name="Giuliano G."/>
            <person name="Albert V.A."/>
            <person name="Wincker P."/>
            <person name="Lashermes P."/>
        </authorList>
    </citation>
    <scope>NUCLEOTIDE SEQUENCE [LARGE SCALE GENOMIC DNA]</scope>
    <source>
        <strain evidence="3">cv. DH200-94</strain>
    </source>
</reference>
<feature type="region of interest" description="Disordered" evidence="1">
    <location>
        <begin position="1"/>
        <end position="27"/>
    </location>
</feature>
<gene>
    <name evidence="2" type="ORF">GSCOC_T00013347001</name>
</gene>
<evidence type="ECO:0000313" key="2">
    <source>
        <dbReference type="EMBL" id="CDP21327.1"/>
    </source>
</evidence>
<dbReference type="Gramene" id="CDP21327">
    <property type="protein sequence ID" value="CDP21327"/>
    <property type="gene ID" value="GSCOC_T00013347001"/>
</dbReference>
<dbReference type="EMBL" id="HG742520">
    <property type="protein sequence ID" value="CDP21327.1"/>
    <property type="molecule type" value="Genomic_DNA"/>
</dbReference>
<name>A0A068VL52_COFCA</name>